<keyword evidence="1" id="KW-0812">Transmembrane</keyword>
<reference evidence="2 3" key="1">
    <citation type="submission" date="2019-06" db="EMBL/GenBank/DDBJ databases">
        <title>Whole genome shotgun sequence of Glutamicibacter uratoxydans NBRC 15515.</title>
        <authorList>
            <person name="Hosoyama A."/>
            <person name="Uohara A."/>
            <person name="Ohji S."/>
            <person name="Ichikawa N."/>
        </authorList>
    </citation>
    <scope>NUCLEOTIDE SEQUENCE [LARGE SCALE GENOMIC DNA]</scope>
    <source>
        <strain evidence="2 3">NBRC 15515</strain>
    </source>
</reference>
<keyword evidence="1" id="KW-0472">Membrane</keyword>
<gene>
    <name evidence="2" type="ORF">AUR04nite_34330</name>
</gene>
<dbReference type="RefSeq" id="WP_218024703.1">
    <property type="nucleotide sequence ID" value="NZ_BAAAJL010000004.1"/>
</dbReference>
<feature type="transmembrane region" description="Helical" evidence="1">
    <location>
        <begin position="126"/>
        <end position="147"/>
    </location>
</feature>
<proteinExistence type="predicted"/>
<dbReference type="Proteomes" id="UP000316612">
    <property type="component" value="Unassembled WGS sequence"/>
</dbReference>
<evidence type="ECO:0000256" key="1">
    <source>
        <dbReference type="SAM" id="Phobius"/>
    </source>
</evidence>
<feature type="transmembrane region" description="Helical" evidence="1">
    <location>
        <begin position="97"/>
        <end position="114"/>
    </location>
</feature>
<name>A0A4Y4DZX2_GLUUR</name>
<evidence type="ECO:0000313" key="3">
    <source>
        <dbReference type="Proteomes" id="UP000316612"/>
    </source>
</evidence>
<feature type="transmembrane region" description="Helical" evidence="1">
    <location>
        <begin position="7"/>
        <end position="27"/>
    </location>
</feature>
<protein>
    <submittedName>
        <fullName evidence="2">Membrane protein</fullName>
    </submittedName>
</protein>
<accession>A0A4Y4DZX2</accession>
<keyword evidence="1" id="KW-1133">Transmembrane helix</keyword>
<keyword evidence="3" id="KW-1185">Reference proteome</keyword>
<dbReference type="EMBL" id="BJNY01000031">
    <property type="protein sequence ID" value="GED07901.1"/>
    <property type="molecule type" value="Genomic_DNA"/>
</dbReference>
<feature type="transmembrane region" description="Helical" evidence="1">
    <location>
        <begin position="64"/>
        <end position="90"/>
    </location>
</feature>
<comment type="caution">
    <text evidence="2">The sequence shown here is derived from an EMBL/GenBank/DDBJ whole genome shotgun (WGS) entry which is preliminary data.</text>
</comment>
<evidence type="ECO:0000313" key="2">
    <source>
        <dbReference type="EMBL" id="GED07901.1"/>
    </source>
</evidence>
<organism evidence="2 3">
    <name type="scientific">Glutamicibacter uratoxydans</name>
    <name type="common">Arthrobacter uratoxydans</name>
    <dbReference type="NCBI Taxonomy" id="43667"/>
    <lineage>
        <taxon>Bacteria</taxon>
        <taxon>Bacillati</taxon>
        <taxon>Actinomycetota</taxon>
        <taxon>Actinomycetes</taxon>
        <taxon>Micrococcales</taxon>
        <taxon>Micrococcaceae</taxon>
        <taxon>Glutamicibacter</taxon>
    </lineage>
</organism>
<sequence length="166" mass="17039">MSTGSQPAVVLAVLRIVLGLVFLWAFVDKLFGLGFSTPSQKSWLHGGSPTAGYLGHLEGAASGFFAPMAGSLVVDLLFMLGLGALGVGLLLGIGLRALAVAGTALMLLMWLSALPLSNNPVIDEHIVYAAALVVLAATNAGSVWGLGKQWNALLEAQSPALAKIFA</sequence>
<dbReference type="AlphaFoldDB" id="A0A4Y4DZX2"/>